<evidence type="ECO:0000256" key="1">
    <source>
        <dbReference type="ARBA" id="ARBA00022617"/>
    </source>
</evidence>
<evidence type="ECO:0000256" key="2">
    <source>
        <dbReference type="ARBA" id="ARBA00022723"/>
    </source>
</evidence>
<evidence type="ECO:0000259" key="5">
    <source>
        <dbReference type="PROSITE" id="PS01033"/>
    </source>
</evidence>
<dbReference type="PROSITE" id="PS01033">
    <property type="entry name" value="GLOBIN"/>
    <property type="match status" value="1"/>
</dbReference>
<proteinExistence type="inferred from homology"/>
<dbReference type="WBParaSite" id="PgR073_g040_t01">
    <property type="protein sequence ID" value="PgR073_g040_t01"/>
    <property type="gene ID" value="PgR073_g040"/>
</dbReference>
<keyword evidence="4" id="KW-0813">Transport</keyword>
<dbReference type="PANTHER" id="PTHR46458">
    <property type="entry name" value="BLR2807 PROTEIN"/>
    <property type="match status" value="1"/>
</dbReference>
<keyword evidence="3" id="KW-0408">Iron</keyword>
<keyword evidence="4" id="KW-0561">Oxygen transport</keyword>
<dbReference type="Pfam" id="PF00042">
    <property type="entry name" value="Globin"/>
    <property type="match status" value="1"/>
</dbReference>
<evidence type="ECO:0000313" key="7">
    <source>
        <dbReference type="WBParaSite" id="PgR073_g040_t01"/>
    </source>
</evidence>
<dbReference type="GO" id="GO:0046872">
    <property type="term" value="F:metal ion binding"/>
    <property type="evidence" value="ECO:0007669"/>
    <property type="project" value="UniProtKB-KW"/>
</dbReference>
<feature type="domain" description="Globin" evidence="5">
    <location>
        <begin position="50"/>
        <end position="191"/>
    </location>
</feature>
<dbReference type="GO" id="GO:0019825">
    <property type="term" value="F:oxygen binding"/>
    <property type="evidence" value="ECO:0007669"/>
    <property type="project" value="InterPro"/>
</dbReference>
<dbReference type="InterPro" id="IPR009050">
    <property type="entry name" value="Globin-like_sf"/>
</dbReference>
<evidence type="ECO:0000256" key="4">
    <source>
        <dbReference type="RuleBase" id="RU000356"/>
    </source>
</evidence>
<name>A0A915C1F4_PARUN</name>
<dbReference type="InterPro" id="IPR050532">
    <property type="entry name" value="Globin-like_OT"/>
</dbReference>
<keyword evidence="2" id="KW-0479">Metal-binding</keyword>
<dbReference type="SUPFAM" id="SSF46458">
    <property type="entry name" value="Globin-like"/>
    <property type="match status" value="1"/>
</dbReference>
<accession>A0A915C1F4</accession>
<protein>
    <submittedName>
        <fullName evidence="7">Globin family profile domain-containing protein</fullName>
    </submittedName>
</protein>
<sequence length="191" mass="22038">MRMDLQAATKAMRCLCFRARSDSADHPIASVAPAPLKDSTNAEYDDPRIPLTKKQKFILTKNWKGIARDVTETGANMFVKMLSENTDYYQMFAFRGVARGTKEEQLGDEKLRSHGETVMKLIGDIICNIEDGDKFFSSIEQSGRNHAYKKHFQPEMFWKMEQPFLFAVKLTLGERYTDNMDHIYKVVIHLM</sequence>
<comment type="similarity">
    <text evidence="4">Belongs to the globin family.</text>
</comment>
<dbReference type="GO" id="GO:0005344">
    <property type="term" value="F:oxygen carrier activity"/>
    <property type="evidence" value="ECO:0007669"/>
    <property type="project" value="UniProtKB-KW"/>
</dbReference>
<dbReference type="InterPro" id="IPR000971">
    <property type="entry name" value="Globin"/>
</dbReference>
<dbReference type="Gene3D" id="1.10.490.10">
    <property type="entry name" value="Globins"/>
    <property type="match status" value="1"/>
</dbReference>
<dbReference type="Proteomes" id="UP000887569">
    <property type="component" value="Unplaced"/>
</dbReference>
<organism evidence="6 7">
    <name type="scientific">Parascaris univalens</name>
    <name type="common">Nematode worm</name>
    <dbReference type="NCBI Taxonomy" id="6257"/>
    <lineage>
        <taxon>Eukaryota</taxon>
        <taxon>Metazoa</taxon>
        <taxon>Ecdysozoa</taxon>
        <taxon>Nematoda</taxon>
        <taxon>Chromadorea</taxon>
        <taxon>Rhabditida</taxon>
        <taxon>Spirurina</taxon>
        <taxon>Ascaridomorpha</taxon>
        <taxon>Ascaridoidea</taxon>
        <taxon>Ascarididae</taxon>
        <taxon>Parascaris</taxon>
    </lineage>
</organism>
<reference evidence="7" key="1">
    <citation type="submission" date="2022-11" db="UniProtKB">
        <authorList>
            <consortium name="WormBaseParasite"/>
        </authorList>
    </citation>
    <scope>IDENTIFICATION</scope>
</reference>
<keyword evidence="1 4" id="KW-0349">Heme</keyword>
<dbReference type="AlphaFoldDB" id="A0A915C1F4"/>
<dbReference type="PANTHER" id="PTHR46458:SF5">
    <property type="entry name" value="GLOBIN FAMILY PROFILE DOMAIN-CONTAINING PROTEIN"/>
    <property type="match status" value="1"/>
</dbReference>
<dbReference type="InterPro" id="IPR012292">
    <property type="entry name" value="Globin/Proto"/>
</dbReference>
<evidence type="ECO:0000256" key="3">
    <source>
        <dbReference type="ARBA" id="ARBA00023004"/>
    </source>
</evidence>
<keyword evidence="6" id="KW-1185">Reference proteome</keyword>
<dbReference type="GO" id="GO:0020037">
    <property type="term" value="F:heme binding"/>
    <property type="evidence" value="ECO:0007669"/>
    <property type="project" value="InterPro"/>
</dbReference>
<evidence type="ECO:0000313" key="6">
    <source>
        <dbReference type="Proteomes" id="UP000887569"/>
    </source>
</evidence>